<proteinExistence type="predicted"/>
<sequence>MPATVNENYKKQERGACADRPQPPLPACCACALQPRGHNLKSTPSSAELRMCLVAVSAVTLHSVDVQSAGRAGSGRASRTCVMSWWSEVRVRARARRPQHAARLPDATAPLSSVSDASMHAHK</sequence>
<organism evidence="2 3">
    <name type="scientific">Chrysodeixis includens</name>
    <name type="common">Soybean looper</name>
    <name type="synonym">Pseudoplusia includens</name>
    <dbReference type="NCBI Taxonomy" id="689277"/>
    <lineage>
        <taxon>Eukaryota</taxon>
        <taxon>Metazoa</taxon>
        <taxon>Ecdysozoa</taxon>
        <taxon>Arthropoda</taxon>
        <taxon>Hexapoda</taxon>
        <taxon>Insecta</taxon>
        <taxon>Pterygota</taxon>
        <taxon>Neoptera</taxon>
        <taxon>Endopterygota</taxon>
        <taxon>Lepidoptera</taxon>
        <taxon>Glossata</taxon>
        <taxon>Ditrysia</taxon>
        <taxon>Noctuoidea</taxon>
        <taxon>Noctuidae</taxon>
        <taxon>Plusiinae</taxon>
        <taxon>Chrysodeixis</taxon>
    </lineage>
</organism>
<accession>A0A9N8KSG7</accession>
<evidence type="ECO:0000313" key="2">
    <source>
        <dbReference type="EMBL" id="CAD0199760.1"/>
    </source>
</evidence>
<evidence type="ECO:0000256" key="1">
    <source>
        <dbReference type="SAM" id="MobiDB-lite"/>
    </source>
</evidence>
<dbReference type="AlphaFoldDB" id="A0A9N8KSG7"/>
<feature type="region of interest" description="Disordered" evidence="1">
    <location>
        <begin position="1"/>
        <end position="23"/>
    </location>
</feature>
<feature type="region of interest" description="Disordered" evidence="1">
    <location>
        <begin position="94"/>
        <end position="123"/>
    </location>
</feature>
<reference evidence="2" key="1">
    <citation type="submission" date="2021-12" db="EMBL/GenBank/DDBJ databases">
        <authorList>
            <person name="King R."/>
        </authorList>
    </citation>
    <scope>NUCLEOTIDE SEQUENCE</scope>
</reference>
<gene>
    <name evidence="2" type="ORF">CINC_LOCUS1453</name>
</gene>
<dbReference type="Proteomes" id="UP001154114">
    <property type="component" value="Chromosome 11"/>
</dbReference>
<name>A0A9N8KSG7_CHRIL</name>
<dbReference type="EMBL" id="LR824014">
    <property type="protein sequence ID" value="CAD0199760.1"/>
    <property type="molecule type" value="Genomic_DNA"/>
</dbReference>
<evidence type="ECO:0000313" key="3">
    <source>
        <dbReference type="Proteomes" id="UP001154114"/>
    </source>
</evidence>
<keyword evidence="3" id="KW-1185">Reference proteome</keyword>
<feature type="compositionally biased region" description="Basic and acidic residues" evidence="1">
    <location>
        <begin position="8"/>
        <end position="17"/>
    </location>
</feature>
<protein>
    <submittedName>
        <fullName evidence="2">Uncharacterized protein</fullName>
    </submittedName>
</protein>